<keyword evidence="4" id="KW-0812">Transmembrane</keyword>
<keyword evidence="7" id="KW-1185">Reference proteome</keyword>
<dbReference type="InterPro" id="IPR005467">
    <property type="entry name" value="His_kinase_dom"/>
</dbReference>
<dbReference type="PROSITE" id="PS50109">
    <property type="entry name" value="HIS_KIN"/>
    <property type="match status" value="1"/>
</dbReference>
<keyword evidence="4" id="KW-0472">Membrane</keyword>
<dbReference type="Gene3D" id="3.30.565.10">
    <property type="entry name" value="Histidine kinase-like ATPase, C-terminal domain"/>
    <property type="match status" value="1"/>
</dbReference>
<reference evidence="7" key="1">
    <citation type="journal article" date="2019" name="Int. J. Syst. Evol. Microbiol.">
        <title>The Global Catalogue of Microorganisms (GCM) 10K type strain sequencing project: providing services to taxonomists for standard genome sequencing and annotation.</title>
        <authorList>
            <consortium name="The Broad Institute Genomics Platform"/>
            <consortium name="The Broad Institute Genome Sequencing Center for Infectious Disease"/>
            <person name="Wu L."/>
            <person name="Ma J."/>
        </authorList>
    </citation>
    <scope>NUCLEOTIDE SEQUENCE [LARGE SCALE GENOMIC DNA]</scope>
    <source>
        <strain evidence="7">CECT 7477</strain>
    </source>
</reference>
<protein>
    <recommendedName>
        <fullName evidence="2">histidine kinase</fullName>
        <ecNumber evidence="2">2.7.13.3</ecNumber>
    </recommendedName>
</protein>
<gene>
    <name evidence="6" type="ORF">ACFOUT_10435</name>
</gene>
<feature type="transmembrane region" description="Helical" evidence="4">
    <location>
        <begin position="7"/>
        <end position="27"/>
    </location>
</feature>
<dbReference type="EMBL" id="JBHSAW010000006">
    <property type="protein sequence ID" value="MFC4096290.1"/>
    <property type="molecule type" value="Genomic_DNA"/>
</dbReference>
<dbReference type="CDD" id="cd00082">
    <property type="entry name" value="HisKA"/>
    <property type="match status" value="1"/>
</dbReference>
<dbReference type="CDD" id="cd00075">
    <property type="entry name" value="HATPase"/>
    <property type="match status" value="1"/>
</dbReference>
<evidence type="ECO:0000313" key="6">
    <source>
        <dbReference type="EMBL" id="MFC4096290.1"/>
    </source>
</evidence>
<dbReference type="GO" id="GO:0016301">
    <property type="term" value="F:kinase activity"/>
    <property type="evidence" value="ECO:0007669"/>
    <property type="project" value="UniProtKB-KW"/>
</dbReference>
<evidence type="ECO:0000256" key="3">
    <source>
        <dbReference type="ARBA" id="ARBA00022553"/>
    </source>
</evidence>
<dbReference type="InterPro" id="IPR004358">
    <property type="entry name" value="Sig_transdc_His_kin-like_C"/>
</dbReference>
<dbReference type="Pfam" id="PF00512">
    <property type="entry name" value="HisKA"/>
    <property type="match status" value="1"/>
</dbReference>
<dbReference type="PANTHER" id="PTHR43547">
    <property type="entry name" value="TWO-COMPONENT HISTIDINE KINASE"/>
    <property type="match status" value="1"/>
</dbReference>
<keyword evidence="6" id="KW-0418">Kinase</keyword>
<dbReference type="InterPro" id="IPR003594">
    <property type="entry name" value="HATPase_dom"/>
</dbReference>
<dbReference type="Pfam" id="PF02518">
    <property type="entry name" value="HATPase_c"/>
    <property type="match status" value="1"/>
</dbReference>
<proteinExistence type="predicted"/>
<evidence type="ECO:0000256" key="1">
    <source>
        <dbReference type="ARBA" id="ARBA00000085"/>
    </source>
</evidence>
<dbReference type="SUPFAM" id="SSF47384">
    <property type="entry name" value="Homodimeric domain of signal transducing histidine kinase"/>
    <property type="match status" value="1"/>
</dbReference>
<comment type="catalytic activity">
    <reaction evidence="1">
        <text>ATP + protein L-histidine = ADP + protein N-phospho-L-histidine.</text>
        <dbReference type="EC" id="2.7.13.3"/>
    </reaction>
</comment>
<feature type="domain" description="Histidine kinase" evidence="5">
    <location>
        <begin position="209"/>
        <end position="423"/>
    </location>
</feature>
<evidence type="ECO:0000313" key="7">
    <source>
        <dbReference type="Proteomes" id="UP001595814"/>
    </source>
</evidence>
<dbReference type="SMART" id="SM00388">
    <property type="entry name" value="HisKA"/>
    <property type="match status" value="1"/>
</dbReference>
<accession>A0ABV8JT79</accession>
<dbReference type="InterPro" id="IPR036097">
    <property type="entry name" value="HisK_dim/P_sf"/>
</dbReference>
<organism evidence="6 7">
    <name type="scientific">Euzebyella saccharophila</name>
    <dbReference type="NCBI Taxonomy" id="679664"/>
    <lineage>
        <taxon>Bacteria</taxon>
        <taxon>Pseudomonadati</taxon>
        <taxon>Bacteroidota</taxon>
        <taxon>Flavobacteriia</taxon>
        <taxon>Flavobacteriales</taxon>
        <taxon>Flavobacteriaceae</taxon>
        <taxon>Euzebyella</taxon>
    </lineage>
</organism>
<evidence type="ECO:0000256" key="2">
    <source>
        <dbReference type="ARBA" id="ARBA00012438"/>
    </source>
</evidence>
<name>A0ABV8JT79_9FLAO</name>
<dbReference type="RefSeq" id="WP_192463345.1">
    <property type="nucleotide sequence ID" value="NZ_JACYFJ010000007.1"/>
</dbReference>
<evidence type="ECO:0000259" key="5">
    <source>
        <dbReference type="PROSITE" id="PS50109"/>
    </source>
</evidence>
<dbReference type="SUPFAM" id="SSF55874">
    <property type="entry name" value="ATPase domain of HSP90 chaperone/DNA topoisomerase II/histidine kinase"/>
    <property type="match status" value="1"/>
</dbReference>
<dbReference type="Gene3D" id="1.10.287.130">
    <property type="match status" value="1"/>
</dbReference>
<dbReference type="InterPro" id="IPR003661">
    <property type="entry name" value="HisK_dim/P_dom"/>
</dbReference>
<dbReference type="PRINTS" id="PR00344">
    <property type="entry name" value="BCTRLSENSOR"/>
</dbReference>
<comment type="caution">
    <text evidence="6">The sequence shown here is derived from an EMBL/GenBank/DDBJ whole genome shotgun (WGS) entry which is preliminary data.</text>
</comment>
<evidence type="ECO:0000256" key="4">
    <source>
        <dbReference type="SAM" id="Phobius"/>
    </source>
</evidence>
<keyword evidence="6" id="KW-0808">Transferase</keyword>
<keyword evidence="4" id="KW-1133">Transmembrane helix</keyword>
<dbReference type="SMART" id="SM00387">
    <property type="entry name" value="HATPase_c"/>
    <property type="match status" value="1"/>
</dbReference>
<feature type="transmembrane region" description="Helical" evidence="4">
    <location>
        <begin position="171"/>
        <end position="190"/>
    </location>
</feature>
<keyword evidence="3" id="KW-0597">Phosphoprotein</keyword>
<dbReference type="EC" id="2.7.13.3" evidence="2"/>
<dbReference type="Proteomes" id="UP001595814">
    <property type="component" value="Unassembled WGS sequence"/>
</dbReference>
<sequence length="423" mass="48314">MILKRRNFYIILFIASIIGLAFVQYQYLRIGLNLAKVQFESKIEKASVVIKSGLEVDNKLTYLVRNAIEKDTSFFKVSTDSLEKVANHFLRDFIEEQLFNQGIESEFGYNLQVKGTDYELNSPSFQKTTEDSDHYPLMLEGYFNETFDAPVVLELQFQNLNNYFLAKLNGLTFPSILFLLGICVTVIWVLRTYYWQSNIITTTNEFINNLTHELKTPVFSIGLATKLLGETASEKQKPVLSIVRQQVERLSTHIDKVLQLASLESGKAVMELEPVDFKPNLERLCSNFRTLVSIENAQFSYEISGESLLLNAEVFHLENAINNILDNAKKYAEDPVIKLEAYTEKSKLFIEVTDNGRGMSHEERKNVFKKFYRGTNGNLHTVKGHGLGLSYVYKVIKRHKGKVLIDSEKGQGAKVTMVIPILE</sequence>
<dbReference type="PANTHER" id="PTHR43547:SF2">
    <property type="entry name" value="HYBRID SIGNAL TRANSDUCTION HISTIDINE KINASE C"/>
    <property type="match status" value="1"/>
</dbReference>
<dbReference type="InterPro" id="IPR036890">
    <property type="entry name" value="HATPase_C_sf"/>
</dbReference>